<keyword evidence="3" id="KW-1185">Reference proteome</keyword>
<reference evidence="4" key="1">
    <citation type="submission" date="2025-08" db="UniProtKB">
        <authorList>
            <consortium name="RefSeq"/>
        </authorList>
    </citation>
    <scope>IDENTIFICATION</scope>
    <source>
        <tissue evidence="4">Testes</tissue>
    </source>
</reference>
<evidence type="ECO:0000313" key="3">
    <source>
        <dbReference type="Proteomes" id="UP000694865"/>
    </source>
</evidence>
<feature type="chain" id="PRO_5045193405" evidence="1">
    <location>
        <begin position="30"/>
        <end position="284"/>
    </location>
</feature>
<accession>A0ABM0N1D0</accession>
<dbReference type="Proteomes" id="UP000694865">
    <property type="component" value="Unplaced"/>
</dbReference>
<keyword evidence="1" id="KW-0732">Signal</keyword>
<dbReference type="Pfam" id="PF00188">
    <property type="entry name" value="CAP"/>
    <property type="match status" value="1"/>
</dbReference>
<proteinExistence type="predicted"/>
<sequence length="284" mass="31820">MPRNVLRFTIVVLILSAQWQSTPTGICSAEQDLSPWVWPFTHEQKRAIVETHNMLRREVIPEASNMRKMVWDDDLAQLAQDWSEECIFAHTPDKEYEATIPACDLIKVVTIVRNAVIQVGAKTNCVVSIMSYISNVDCMLTMYAEECLLLCLNCATKVTTDDCKCSCNTGWMGLDCTDECADSHYYCWDGWYPMLCGEPEWDFVAKYCPLMCGVCVDEAYIPEEHCCDGKQCSQGVIDGATCDCSCYEGYGADYECVESVSGSKTLNLNVIPIVMTSLLLILVC</sequence>
<dbReference type="InterPro" id="IPR035940">
    <property type="entry name" value="CAP_sf"/>
</dbReference>
<protein>
    <submittedName>
        <fullName evidence="4">Uncharacterized protein LOC102806400</fullName>
    </submittedName>
</protein>
<dbReference type="RefSeq" id="XP_006826071.1">
    <property type="nucleotide sequence ID" value="XM_006826008.1"/>
</dbReference>
<dbReference type="InterPro" id="IPR014044">
    <property type="entry name" value="CAP_dom"/>
</dbReference>
<feature type="domain" description="SCP" evidence="2">
    <location>
        <begin position="43"/>
        <end position="135"/>
    </location>
</feature>
<dbReference type="Gene3D" id="3.40.33.10">
    <property type="entry name" value="CAP"/>
    <property type="match status" value="1"/>
</dbReference>
<evidence type="ECO:0000313" key="4">
    <source>
        <dbReference type="RefSeq" id="XP_006826071.1"/>
    </source>
</evidence>
<name>A0ABM0N1D0_SACKO</name>
<feature type="signal peptide" evidence="1">
    <location>
        <begin position="1"/>
        <end position="29"/>
    </location>
</feature>
<gene>
    <name evidence="4" type="primary">LOC102806400</name>
</gene>
<dbReference type="SUPFAM" id="SSF55797">
    <property type="entry name" value="PR-1-like"/>
    <property type="match status" value="1"/>
</dbReference>
<evidence type="ECO:0000256" key="1">
    <source>
        <dbReference type="SAM" id="SignalP"/>
    </source>
</evidence>
<dbReference type="SMART" id="SM00198">
    <property type="entry name" value="SCP"/>
    <property type="match status" value="1"/>
</dbReference>
<dbReference type="GeneID" id="102806400"/>
<organism evidence="3 4">
    <name type="scientific">Saccoglossus kowalevskii</name>
    <name type="common">Acorn worm</name>
    <dbReference type="NCBI Taxonomy" id="10224"/>
    <lineage>
        <taxon>Eukaryota</taxon>
        <taxon>Metazoa</taxon>
        <taxon>Hemichordata</taxon>
        <taxon>Enteropneusta</taxon>
        <taxon>Harrimaniidae</taxon>
        <taxon>Saccoglossus</taxon>
    </lineage>
</organism>
<evidence type="ECO:0000259" key="2">
    <source>
        <dbReference type="SMART" id="SM00198"/>
    </source>
</evidence>